<dbReference type="WBParaSite" id="PS1159_v2.g350.t1">
    <property type="protein sequence ID" value="PS1159_v2.g350.t1"/>
    <property type="gene ID" value="PS1159_v2.g350"/>
</dbReference>
<proteinExistence type="predicted"/>
<reference evidence="2" key="1">
    <citation type="submission" date="2022-11" db="UniProtKB">
        <authorList>
            <consortium name="WormBaseParasite"/>
        </authorList>
    </citation>
    <scope>IDENTIFICATION</scope>
</reference>
<accession>A0AC35GCI6</accession>
<dbReference type="Proteomes" id="UP000887580">
    <property type="component" value="Unplaced"/>
</dbReference>
<organism evidence="1 2">
    <name type="scientific">Panagrolaimus sp. PS1159</name>
    <dbReference type="NCBI Taxonomy" id="55785"/>
    <lineage>
        <taxon>Eukaryota</taxon>
        <taxon>Metazoa</taxon>
        <taxon>Ecdysozoa</taxon>
        <taxon>Nematoda</taxon>
        <taxon>Chromadorea</taxon>
        <taxon>Rhabditida</taxon>
        <taxon>Tylenchina</taxon>
        <taxon>Panagrolaimomorpha</taxon>
        <taxon>Panagrolaimoidea</taxon>
        <taxon>Panagrolaimidae</taxon>
        <taxon>Panagrolaimus</taxon>
    </lineage>
</organism>
<protein>
    <submittedName>
        <fullName evidence="2">Uncharacterized protein</fullName>
    </submittedName>
</protein>
<sequence length="298" mass="33185">MKQLLLLLLFIAGLSAIEYHGDQRHWTIVDGDGKTNVALHLLNEHVDLFFPSDKSFHDIASDMKLFSPSGNVHCHDTTNTLKFTLLFDDRNHIHGEIKMALDVGGQKIIMLYQKCCCTELSDAYSTVIIEGADKPLENIRLTCFLHADPFQQYGSNATRSPMKVLVNKINIAPRNATTTSTMESNTTIIEYSTTASSTKKDEAESAGFSWWWIIIPVALLIVDVAFAVAFVGIRQHRRNKIPKRKIRVVSKSAERADSIKSKTPGSAPLPLSKSKVEKKPVNQAFDDLSIKSKTKGSK</sequence>
<evidence type="ECO:0000313" key="2">
    <source>
        <dbReference type="WBParaSite" id="PS1159_v2.g350.t1"/>
    </source>
</evidence>
<evidence type="ECO:0000313" key="1">
    <source>
        <dbReference type="Proteomes" id="UP000887580"/>
    </source>
</evidence>
<name>A0AC35GCI6_9BILA</name>